<comment type="caution">
    <text evidence="1">The sequence shown here is derived from an EMBL/GenBank/DDBJ whole genome shotgun (WGS) entry which is preliminary data.</text>
</comment>
<accession>A0A6B0SEI4</accession>
<dbReference type="RefSeq" id="WP_159524979.1">
    <property type="nucleotide sequence ID" value="NZ_WUUU01000005.1"/>
</dbReference>
<protein>
    <recommendedName>
        <fullName evidence="3">DUF2196 domain-containing protein</fullName>
    </recommendedName>
</protein>
<dbReference type="Proteomes" id="UP000471521">
    <property type="component" value="Unassembled WGS sequence"/>
</dbReference>
<dbReference type="AlphaFoldDB" id="A0A6B0SEI4"/>
<evidence type="ECO:0008006" key="3">
    <source>
        <dbReference type="Google" id="ProtNLM"/>
    </source>
</evidence>
<organism evidence="1 2">
    <name type="scientific">Halobacterium bonnevillei</name>
    <dbReference type="NCBI Taxonomy" id="2692200"/>
    <lineage>
        <taxon>Archaea</taxon>
        <taxon>Methanobacteriati</taxon>
        <taxon>Methanobacteriota</taxon>
        <taxon>Stenosarchaea group</taxon>
        <taxon>Halobacteria</taxon>
        <taxon>Halobacteriales</taxon>
        <taxon>Halobacteriaceae</taxon>
        <taxon>Halobacterium</taxon>
    </lineage>
</organism>
<dbReference type="OrthoDB" id="251304at2157"/>
<keyword evidence="2" id="KW-1185">Reference proteome</keyword>
<reference evidence="1 2" key="1">
    <citation type="submission" date="2019-12" db="EMBL/GenBank/DDBJ databases">
        <title>Isolation and characterization of three novel carbon monoxide-oxidizing members of Halobacteria from salione crusts and soils.</title>
        <authorList>
            <person name="Myers M.R."/>
            <person name="King G.M."/>
        </authorList>
    </citation>
    <scope>NUCLEOTIDE SEQUENCE [LARGE SCALE GENOMIC DNA]</scope>
    <source>
        <strain evidence="1 2">PCN9</strain>
    </source>
</reference>
<evidence type="ECO:0000313" key="1">
    <source>
        <dbReference type="EMBL" id="MXR19387.1"/>
    </source>
</evidence>
<gene>
    <name evidence="1" type="ORF">GRX66_01740</name>
</gene>
<proteinExistence type="predicted"/>
<evidence type="ECO:0000313" key="2">
    <source>
        <dbReference type="Proteomes" id="UP000471521"/>
    </source>
</evidence>
<sequence>MSDREPPEYPHPNELKKGLYVVIEQGHGKDPIEGEIGAVLGEADPEGARVKLKSGAVGVVRRIKPSEGGGPQPT</sequence>
<dbReference type="EMBL" id="WUUU01000005">
    <property type="protein sequence ID" value="MXR19387.1"/>
    <property type="molecule type" value="Genomic_DNA"/>
</dbReference>
<name>A0A6B0SEI4_9EURY</name>